<dbReference type="RefSeq" id="WP_042127108.1">
    <property type="nucleotide sequence ID" value="NZ_FZOL01000024.1"/>
</dbReference>
<evidence type="ECO:0000256" key="1">
    <source>
        <dbReference type="SAM" id="SignalP"/>
    </source>
</evidence>
<sequence length="155" mass="17284">MRAILPLLLFISLPVAAAPMHSQFLPPDEQAVRQESPEAQQLLQVTSYSVVVGNQRQSNQQPLPITSSQVMRLKGKPLSQGATISQVLISFDGEGKSLRKPVYDSESRTLTLNYPPAQYQVILDLLRNDTVYVQFLSYPNGHIWADVHTGTLRAR</sequence>
<feature type="signal peptide" evidence="1">
    <location>
        <begin position="1"/>
        <end position="17"/>
    </location>
</feature>
<name>A0A239K012_9PSED</name>
<dbReference type="Proteomes" id="UP000198407">
    <property type="component" value="Unassembled WGS sequence"/>
</dbReference>
<organism evidence="2 3">
    <name type="scientific">Pseudomonas japonica</name>
    <dbReference type="NCBI Taxonomy" id="256466"/>
    <lineage>
        <taxon>Bacteria</taxon>
        <taxon>Pseudomonadati</taxon>
        <taxon>Pseudomonadota</taxon>
        <taxon>Gammaproteobacteria</taxon>
        <taxon>Pseudomonadales</taxon>
        <taxon>Pseudomonadaceae</taxon>
        <taxon>Pseudomonas</taxon>
    </lineage>
</organism>
<keyword evidence="3" id="KW-1185">Reference proteome</keyword>
<feature type="chain" id="PRO_5011277678" evidence="1">
    <location>
        <begin position="18"/>
        <end position="155"/>
    </location>
</feature>
<dbReference type="AlphaFoldDB" id="A0A239K012"/>
<keyword evidence="1" id="KW-0732">Signal</keyword>
<proteinExistence type="predicted"/>
<dbReference type="STRING" id="1215104.GCA_000730585_01778"/>
<dbReference type="OrthoDB" id="7011130at2"/>
<gene>
    <name evidence="2" type="ORF">SAMN05444352_12433</name>
</gene>
<evidence type="ECO:0000313" key="2">
    <source>
        <dbReference type="EMBL" id="SNT10374.1"/>
    </source>
</evidence>
<protein>
    <submittedName>
        <fullName evidence="2">Uncharacterized protein</fullName>
    </submittedName>
</protein>
<reference evidence="3" key="1">
    <citation type="submission" date="2017-06" db="EMBL/GenBank/DDBJ databases">
        <authorList>
            <person name="Varghese N."/>
            <person name="Submissions S."/>
        </authorList>
    </citation>
    <scope>NUCLEOTIDE SEQUENCE [LARGE SCALE GENOMIC DNA]</scope>
    <source>
        <strain evidence="3">DSM 22348</strain>
    </source>
</reference>
<evidence type="ECO:0000313" key="3">
    <source>
        <dbReference type="Proteomes" id="UP000198407"/>
    </source>
</evidence>
<dbReference type="EMBL" id="FZOL01000024">
    <property type="protein sequence ID" value="SNT10374.1"/>
    <property type="molecule type" value="Genomic_DNA"/>
</dbReference>
<accession>A0A239K012</accession>